<gene>
    <name evidence="2" type="ORF">A7J05_00690</name>
</gene>
<name>A0ABM6GL04_9ACTN</name>
<sequence>MREKCAKETVPQTVTTSDHNDLNRPLETRVTVVPSGDRFKCGKSRAAHSVRLFRSALYSEDTHVGRGTSSDVLAVLALGKAVPPRRRERAGRLIRELGVPKLGAGRARPMTVTLICLIEGGLQARD</sequence>
<feature type="region of interest" description="Disordered" evidence="1">
    <location>
        <begin position="1"/>
        <end position="22"/>
    </location>
</feature>
<keyword evidence="3" id="KW-1185">Reference proteome</keyword>
<accession>A0ABM6GL04</accession>
<protein>
    <submittedName>
        <fullName evidence="2">Uncharacterized protein</fullName>
    </submittedName>
</protein>
<organism evidence="2 3">
    <name type="scientific">Streptomyces alfalfae</name>
    <dbReference type="NCBI Taxonomy" id="1642299"/>
    <lineage>
        <taxon>Bacteria</taxon>
        <taxon>Bacillati</taxon>
        <taxon>Actinomycetota</taxon>
        <taxon>Actinomycetes</taxon>
        <taxon>Kitasatosporales</taxon>
        <taxon>Streptomycetaceae</taxon>
        <taxon>Streptomyces</taxon>
    </lineage>
</organism>
<evidence type="ECO:0000313" key="3">
    <source>
        <dbReference type="Proteomes" id="UP000187191"/>
    </source>
</evidence>
<evidence type="ECO:0000313" key="2">
    <source>
        <dbReference type="EMBL" id="APY84494.1"/>
    </source>
</evidence>
<reference evidence="2 3" key="1">
    <citation type="submission" date="2016-05" db="EMBL/GenBank/DDBJ databases">
        <authorList>
            <person name="Gu J."/>
        </authorList>
    </citation>
    <scope>NUCLEOTIDE SEQUENCE [LARGE SCALE GENOMIC DNA]</scope>
    <source>
        <strain evidence="2 3">ACCC40021</strain>
    </source>
</reference>
<evidence type="ECO:0000256" key="1">
    <source>
        <dbReference type="SAM" id="MobiDB-lite"/>
    </source>
</evidence>
<dbReference type="Proteomes" id="UP000187191">
    <property type="component" value="Chromosome"/>
</dbReference>
<dbReference type="EMBL" id="CP015588">
    <property type="protein sequence ID" value="APY84494.1"/>
    <property type="molecule type" value="Genomic_DNA"/>
</dbReference>
<proteinExistence type="predicted"/>